<evidence type="ECO:0000313" key="1">
    <source>
        <dbReference type="EMBL" id="MFM0108641.1"/>
    </source>
</evidence>
<proteinExistence type="predicted"/>
<gene>
    <name evidence="1" type="ORF">PQR01_35820</name>
</gene>
<name>A0ACC7NTD9_9BURK</name>
<reference evidence="1 2" key="1">
    <citation type="journal article" date="2024" name="Chem. Sci.">
        <title>Discovery of megapolipeptins by genome mining of a Burkholderiales bacteria collection.</title>
        <authorList>
            <person name="Paulo B.S."/>
            <person name="Recchia M.J.J."/>
            <person name="Lee S."/>
            <person name="Fergusson C.H."/>
            <person name="Romanowski S.B."/>
            <person name="Hernandez A."/>
            <person name="Krull N."/>
            <person name="Liu D.Y."/>
            <person name="Cavanagh H."/>
            <person name="Bos A."/>
            <person name="Gray C.A."/>
            <person name="Murphy B.T."/>
            <person name="Linington R.G."/>
            <person name="Eustaquio A.S."/>
        </authorList>
    </citation>
    <scope>NUCLEOTIDE SEQUENCE [LARGE SCALE GENOMIC DNA]</scope>
    <source>
        <strain evidence="1 2">RL18-126-BIB-B</strain>
    </source>
</reference>
<dbReference type="EMBL" id="JAQQDW010000129">
    <property type="protein sequence ID" value="MFM0108641.1"/>
    <property type="molecule type" value="Genomic_DNA"/>
</dbReference>
<sequence>MHVEVLGKYRLELSAMQWIHNGGWAAYVAIRTVEENHPAQPDLLPYQQVVDESVFESEAAAIAGARRVAMALLAPAVRKRQA</sequence>
<comment type="caution">
    <text evidence="1">The sequence shown here is derived from an EMBL/GenBank/DDBJ whole genome shotgun (WGS) entry which is preliminary data.</text>
</comment>
<organism evidence="1 2">
    <name type="scientific">Paraburkholderia rhynchosiae</name>
    <dbReference type="NCBI Taxonomy" id="487049"/>
    <lineage>
        <taxon>Bacteria</taxon>
        <taxon>Pseudomonadati</taxon>
        <taxon>Pseudomonadota</taxon>
        <taxon>Betaproteobacteria</taxon>
        <taxon>Burkholderiales</taxon>
        <taxon>Burkholderiaceae</taxon>
        <taxon>Paraburkholderia</taxon>
    </lineage>
</organism>
<accession>A0ACC7NTD9</accession>
<protein>
    <submittedName>
        <fullName evidence="1">Uncharacterized protein</fullName>
    </submittedName>
</protein>
<dbReference type="Proteomes" id="UP001629235">
    <property type="component" value="Unassembled WGS sequence"/>
</dbReference>
<evidence type="ECO:0000313" key="2">
    <source>
        <dbReference type="Proteomes" id="UP001629235"/>
    </source>
</evidence>
<keyword evidence="2" id="KW-1185">Reference proteome</keyword>